<feature type="region of interest" description="Disordered" evidence="1">
    <location>
        <begin position="347"/>
        <end position="503"/>
    </location>
</feature>
<dbReference type="RefSeq" id="XP_035323357.1">
    <property type="nucleotide sequence ID" value="XM_035467345.1"/>
</dbReference>
<protein>
    <submittedName>
        <fullName evidence="2">Pal1 cell morphology protein</fullName>
    </submittedName>
</protein>
<feature type="compositionally biased region" description="Low complexity" evidence="1">
    <location>
        <begin position="162"/>
        <end position="177"/>
    </location>
</feature>
<name>A0A9P4YZ48_9HYPO</name>
<reference evidence="2" key="1">
    <citation type="submission" date="2020-03" db="EMBL/GenBank/DDBJ databases">
        <title>Site-based positive gene gene selection in Geosmithia morbida across the United States reveals a broad range of putative effectors and factors for local host and environmental adapation.</title>
        <authorList>
            <person name="Onufrak A."/>
            <person name="Murdoch R.W."/>
            <person name="Gazis R."/>
            <person name="Huff M."/>
            <person name="Staton M."/>
            <person name="Klingeman W."/>
            <person name="Hadziabdic D."/>
        </authorList>
    </citation>
    <scope>NUCLEOTIDE SEQUENCE</scope>
    <source>
        <strain evidence="2">1262</strain>
    </source>
</reference>
<dbReference type="OrthoDB" id="5352132at2759"/>
<dbReference type="PANTHER" id="PTHR28307:SF2">
    <property type="entry name" value="PROTEIN PAL1"/>
    <property type="match status" value="1"/>
</dbReference>
<dbReference type="Pfam" id="PF08316">
    <property type="entry name" value="Pal1"/>
    <property type="match status" value="1"/>
</dbReference>
<comment type="caution">
    <text evidence="2">The sequence shown here is derived from an EMBL/GenBank/DDBJ whole genome shotgun (WGS) entry which is preliminary data.</text>
</comment>
<dbReference type="InterPro" id="IPR013226">
    <property type="entry name" value="Pal1"/>
</dbReference>
<feature type="compositionally biased region" description="Basic and acidic residues" evidence="1">
    <location>
        <begin position="136"/>
        <end position="156"/>
    </location>
</feature>
<dbReference type="AlphaFoldDB" id="A0A9P4YZ48"/>
<dbReference type="GO" id="GO:0005737">
    <property type="term" value="C:cytoplasm"/>
    <property type="evidence" value="ECO:0007669"/>
    <property type="project" value="TreeGrafter"/>
</dbReference>
<evidence type="ECO:0000256" key="1">
    <source>
        <dbReference type="SAM" id="MobiDB-lite"/>
    </source>
</evidence>
<gene>
    <name evidence="2" type="ORF">GMORB2_5371</name>
</gene>
<feature type="compositionally biased region" description="Basic and acidic residues" evidence="1">
    <location>
        <begin position="178"/>
        <end position="199"/>
    </location>
</feature>
<dbReference type="Proteomes" id="UP000749293">
    <property type="component" value="Unassembled WGS sequence"/>
</dbReference>
<feature type="region of interest" description="Disordered" evidence="1">
    <location>
        <begin position="16"/>
        <end position="212"/>
    </location>
</feature>
<evidence type="ECO:0000313" key="2">
    <source>
        <dbReference type="EMBL" id="KAF4124705.1"/>
    </source>
</evidence>
<accession>A0A9P4YZ48</accession>
<feature type="compositionally biased region" description="Basic and acidic residues" evidence="1">
    <location>
        <begin position="75"/>
        <end position="84"/>
    </location>
</feature>
<sequence>MSTFSDHNSMSAEDIFSADWSAPGQLFPSPDADIGRQNSMTLDSNKPAPAPAPRQPPPPPPSASQQGILIDLDNDNDRSSDPKARRMPPPPSRPGGPSASPSRRPPPPQPQPQRSSRARRNSDSSILDFDTMPLTEEEKRMIARRRERERQKRDAPKPPAGPTVGATKAAAAPAADATAEKSDRRDARERRERDREGKTRSKSGRPNRRVDIIDQLDATGIYGTGLFHHDGPFDALNPHRNRNTSRRAPMQAFPKDSLNNSLGGSGPLNNQADHTLFMGQGDDDAAFRDYASKRVAAAPRLDGDVTIFNPTQRIDAIHGDESEGLGTSTFLEGAPAARSAITRDLAERQQQMAEGGSGGGGLQRKKSLAQRLRMNKGGSSGHRVMSPDAYGGRSASVGTTARGDPFAEEFSRGAGEESLSLRPRERAMSPDAPVPAPRRRAASGAALERRSTADASMTNDDGAAPKPSGILGRMKSLKGGRRPARTAESAASPPPPTNHGAAM</sequence>
<feature type="compositionally biased region" description="Pro residues" evidence="1">
    <location>
        <begin position="48"/>
        <end position="62"/>
    </location>
</feature>
<proteinExistence type="predicted"/>
<feature type="compositionally biased region" description="Basic residues" evidence="1">
    <location>
        <begin position="475"/>
        <end position="484"/>
    </location>
</feature>
<dbReference type="PANTHER" id="PTHR28307">
    <property type="entry name" value="PROTEIN PAL1"/>
    <property type="match status" value="1"/>
</dbReference>
<keyword evidence="3" id="KW-1185">Reference proteome</keyword>
<organism evidence="2 3">
    <name type="scientific">Geosmithia morbida</name>
    <dbReference type="NCBI Taxonomy" id="1094350"/>
    <lineage>
        <taxon>Eukaryota</taxon>
        <taxon>Fungi</taxon>
        <taxon>Dikarya</taxon>
        <taxon>Ascomycota</taxon>
        <taxon>Pezizomycotina</taxon>
        <taxon>Sordariomycetes</taxon>
        <taxon>Hypocreomycetidae</taxon>
        <taxon>Hypocreales</taxon>
        <taxon>Bionectriaceae</taxon>
        <taxon>Geosmithia</taxon>
    </lineage>
</organism>
<evidence type="ECO:0000313" key="3">
    <source>
        <dbReference type="Proteomes" id="UP000749293"/>
    </source>
</evidence>
<dbReference type="GeneID" id="55971599"/>
<dbReference type="EMBL" id="JAANYQ010000004">
    <property type="protein sequence ID" value="KAF4124705.1"/>
    <property type="molecule type" value="Genomic_DNA"/>
</dbReference>